<dbReference type="InterPro" id="IPR010383">
    <property type="entry name" value="Glyco_hydrolase_94_b-supersand"/>
</dbReference>
<dbReference type="OrthoDB" id="9769991at2"/>
<dbReference type="GO" id="GO:0005975">
    <property type="term" value="P:carbohydrate metabolic process"/>
    <property type="evidence" value="ECO:0007669"/>
    <property type="project" value="InterPro"/>
</dbReference>
<dbReference type="InterPro" id="IPR011013">
    <property type="entry name" value="Gal_mutarotase_sf_dom"/>
</dbReference>
<evidence type="ECO:0000259" key="4">
    <source>
        <dbReference type="Pfam" id="PF17167"/>
    </source>
</evidence>
<dbReference type="SUPFAM" id="SSF48208">
    <property type="entry name" value="Six-hairpin glycosidases"/>
    <property type="match status" value="1"/>
</dbReference>
<evidence type="ECO:0000256" key="1">
    <source>
        <dbReference type="ARBA" id="ARBA00022676"/>
    </source>
</evidence>
<gene>
    <name evidence="5" type="ORF">C1N32_08230</name>
</gene>
<evidence type="ECO:0000259" key="3">
    <source>
        <dbReference type="Pfam" id="PF06165"/>
    </source>
</evidence>
<protein>
    <submittedName>
        <fullName evidence="5">Glycosyltransferase 36</fullName>
    </submittedName>
</protein>
<dbReference type="RefSeq" id="WP_102965973.1">
    <property type="nucleotide sequence ID" value="NZ_POSK01000004.1"/>
</dbReference>
<dbReference type="InterPro" id="IPR037018">
    <property type="entry name" value="GH65_N"/>
</dbReference>
<dbReference type="InterPro" id="IPR033432">
    <property type="entry name" value="GH94_catalytic"/>
</dbReference>
<sequence>MTHYIDSGKRFLLDDPTLVPNSAGYLWNKKMMIHVNCQGYAVAQYMNPEPKKYAHNPNMAATSFMQPEQPYFAHHPGRFFYLRDDESGEMFSAPFAPMKKELDSYQFLPGLNDIKWHIKHLGIEMEMTLTLSADFVAELWKVKVVNRDSKTRKISLVPYFPVGYMSWMNMAAHYDETLNSIVCTSITPYQKLEDYEKNKHLKDITYFACDVRPTHFETSIPRFEGQGGLHNPTALQQGSSLSDQANYYEMPACIMQFSLDLQSEEEQEFNFVFGPALNKAEISHTLEQTLGANKNQTVARYESYIESGKGVLQVSTPDKIFDQFVNNWLPRQVFYHGDTHRLTTDPQTRNYLQDGMGMAYVNSQETKQVILTSLSQQKRDGEMPDGILLTPEAELKYINQIPHTDHSVWLTLILEAYLNETNDWALLDEPVAWADSDEKSSVLEHMNLAMEYMCHARDERGLPYIAQGDWCDPMNMVGYKGKGVSGWLTQALSFALQSWIRQSRAVNHSEKIDQFQQTVDELAVIADEYLWQGDWYARGITDDGVTFGVPQDKEGRIFLNTQSWAFLANMPNEQQTARMLKAVDEQLDTPYGVMLCAPAFTAMREDVGRVTQKWPGSGENGSVYNHAAAFYAASMYNIKQSDRAFKTLRKMLADPESESFAQRGQLPLYIPNYYRGAYYQFPETAGRSSNLFNTGTGAWYYRLVIEELFGLKGCQQGLVIAPQLPSDWENAHVLRQFRGATFDVEYQTVSSESEAGIFVDGNRLSSNMIEDITAGKTYEVVVRIFRR</sequence>
<dbReference type="GO" id="GO:0016757">
    <property type="term" value="F:glycosyltransferase activity"/>
    <property type="evidence" value="ECO:0007669"/>
    <property type="project" value="UniProtKB-KW"/>
</dbReference>
<accession>A0A2J8I4A8</accession>
<dbReference type="SUPFAM" id="SSF74650">
    <property type="entry name" value="Galactose mutarotase-like"/>
    <property type="match status" value="1"/>
</dbReference>
<feature type="domain" description="Glycosyl hydrolase 94 supersandwich" evidence="3">
    <location>
        <begin position="74"/>
        <end position="288"/>
    </location>
</feature>
<dbReference type="Pfam" id="PF06165">
    <property type="entry name" value="GH94_b-supersand"/>
    <property type="match status" value="1"/>
</dbReference>
<dbReference type="InterPro" id="IPR052047">
    <property type="entry name" value="GH94_Enzymes"/>
</dbReference>
<keyword evidence="2 5" id="KW-0808">Transferase</keyword>
<name>A0A2J8I4A8_VIBDI</name>
<dbReference type="Gene3D" id="2.60.420.10">
    <property type="entry name" value="Maltose phosphorylase, domain 3"/>
    <property type="match status" value="1"/>
</dbReference>
<dbReference type="InterPro" id="IPR012341">
    <property type="entry name" value="6hp_glycosidase-like_sf"/>
</dbReference>
<dbReference type="PANTHER" id="PTHR37469">
    <property type="entry name" value="CELLOBIONIC ACID PHOSPHORYLASE-RELATED"/>
    <property type="match status" value="1"/>
</dbReference>
<evidence type="ECO:0000313" key="6">
    <source>
        <dbReference type="Proteomes" id="UP000236449"/>
    </source>
</evidence>
<evidence type="ECO:0000313" key="5">
    <source>
        <dbReference type="EMBL" id="PNI05360.1"/>
    </source>
</evidence>
<dbReference type="EMBL" id="POSK01000004">
    <property type="protein sequence ID" value="PNI05360.1"/>
    <property type="molecule type" value="Genomic_DNA"/>
</dbReference>
<dbReference type="Pfam" id="PF17167">
    <property type="entry name" value="Glyco_hydro_94"/>
    <property type="match status" value="1"/>
</dbReference>
<organism evidence="5 6">
    <name type="scientific">Vibrio diazotrophicus</name>
    <dbReference type="NCBI Taxonomy" id="685"/>
    <lineage>
        <taxon>Bacteria</taxon>
        <taxon>Pseudomonadati</taxon>
        <taxon>Pseudomonadota</taxon>
        <taxon>Gammaproteobacteria</taxon>
        <taxon>Vibrionales</taxon>
        <taxon>Vibrionaceae</taxon>
        <taxon>Vibrio</taxon>
    </lineage>
</organism>
<dbReference type="InterPro" id="IPR008928">
    <property type="entry name" value="6-hairpin_glycosidase_sf"/>
</dbReference>
<dbReference type="Gene3D" id="2.70.98.40">
    <property type="entry name" value="Glycoside hydrolase, family 65, N-terminal domain"/>
    <property type="match status" value="1"/>
</dbReference>
<dbReference type="PANTHER" id="PTHR37469:SF2">
    <property type="entry name" value="CELLOBIONIC ACID PHOSPHORYLASE"/>
    <property type="match status" value="1"/>
</dbReference>
<proteinExistence type="predicted"/>
<dbReference type="Proteomes" id="UP000236449">
    <property type="component" value="Unassembled WGS sequence"/>
</dbReference>
<dbReference type="AlphaFoldDB" id="A0A2J8I4A8"/>
<comment type="caution">
    <text evidence="5">The sequence shown here is derived from an EMBL/GenBank/DDBJ whole genome shotgun (WGS) entry which is preliminary data.</text>
</comment>
<dbReference type="GO" id="GO:0030246">
    <property type="term" value="F:carbohydrate binding"/>
    <property type="evidence" value="ECO:0007669"/>
    <property type="project" value="InterPro"/>
</dbReference>
<keyword evidence="1" id="KW-0328">Glycosyltransferase</keyword>
<feature type="domain" description="Glycosyl hydrolase 94 catalytic" evidence="4">
    <location>
        <begin position="312"/>
        <end position="710"/>
    </location>
</feature>
<evidence type="ECO:0000256" key="2">
    <source>
        <dbReference type="ARBA" id="ARBA00022679"/>
    </source>
</evidence>
<reference evidence="5 6" key="1">
    <citation type="submission" date="2018-01" db="EMBL/GenBank/DDBJ databases">
        <title>Draft genome sequences of six Vibrio diazotrophicus strains isolated from deep-sea sediments of the Baltic Sea.</title>
        <authorList>
            <person name="Castillo D."/>
            <person name="Vandieken V."/>
            <person name="Chiang O."/>
            <person name="Middelboe M."/>
        </authorList>
    </citation>
    <scope>NUCLEOTIDE SEQUENCE [LARGE SCALE GENOMIC DNA]</scope>
    <source>
        <strain evidence="5 6">60.27F</strain>
    </source>
</reference>
<dbReference type="Gene3D" id="1.50.10.10">
    <property type="match status" value="1"/>
</dbReference>